<dbReference type="EMBL" id="CM056819">
    <property type="protein sequence ID" value="KAJ8624328.1"/>
    <property type="molecule type" value="Genomic_DNA"/>
</dbReference>
<proteinExistence type="predicted"/>
<dbReference type="Proteomes" id="UP001234297">
    <property type="component" value="Chromosome 11"/>
</dbReference>
<gene>
    <name evidence="1" type="ORF">MRB53_032858</name>
</gene>
<protein>
    <submittedName>
        <fullName evidence="1">Uncharacterized protein</fullName>
    </submittedName>
</protein>
<sequence>MDLGTSLRLSNNILSSILFSHSHQRSSLYISAANPLSNASFSIFATFSQRDFTCSRVSIEDFVTSMSEVNATVYNRIGTFSGSSQLIDDKRKSLAEGTMEIASNRPFSPLNRSTEVRFLSLPPILLFRMLLSRYSRPSLNETSHVAEYPSKIP</sequence>
<accession>A0ACC2KTK9</accession>
<evidence type="ECO:0000313" key="1">
    <source>
        <dbReference type="EMBL" id="KAJ8624328.1"/>
    </source>
</evidence>
<keyword evidence="2" id="KW-1185">Reference proteome</keyword>
<name>A0ACC2KTK9_PERAE</name>
<organism evidence="1 2">
    <name type="scientific">Persea americana</name>
    <name type="common">Avocado</name>
    <dbReference type="NCBI Taxonomy" id="3435"/>
    <lineage>
        <taxon>Eukaryota</taxon>
        <taxon>Viridiplantae</taxon>
        <taxon>Streptophyta</taxon>
        <taxon>Embryophyta</taxon>
        <taxon>Tracheophyta</taxon>
        <taxon>Spermatophyta</taxon>
        <taxon>Magnoliopsida</taxon>
        <taxon>Magnoliidae</taxon>
        <taxon>Laurales</taxon>
        <taxon>Lauraceae</taxon>
        <taxon>Persea</taxon>
    </lineage>
</organism>
<comment type="caution">
    <text evidence="1">The sequence shown here is derived from an EMBL/GenBank/DDBJ whole genome shotgun (WGS) entry which is preliminary data.</text>
</comment>
<reference evidence="1 2" key="1">
    <citation type="journal article" date="2022" name="Hortic Res">
        <title>A haplotype resolved chromosomal level avocado genome allows analysis of novel avocado genes.</title>
        <authorList>
            <person name="Nath O."/>
            <person name="Fletcher S.J."/>
            <person name="Hayward A."/>
            <person name="Shaw L.M."/>
            <person name="Masouleh A.K."/>
            <person name="Furtado A."/>
            <person name="Henry R.J."/>
            <person name="Mitter N."/>
        </authorList>
    </citation>
    <scope>NUCLEOTIDE SEQUENCE [LARGE SCALE GENOMIC DNA]</scope>
    <source>
        <strain evidence="2">cv. Hass</strain>
    </source>
</reference>
<evidence type="ECO:0000313" key="2">
    <source>
        <dbReference type="Proteomes" id="UP001234297"/>
    </source>
</evidence>